<proteinExistence type="inferred from homology"/>
<dbReference type="InterPro" id="IPR037069">
    <property type="entry name" value="AcylCoA_DH/ox_N_sf"/>
</dbReference>
<feature type="domain" description="Acyl-CoA oxidase/dehydrogenase middle" evidence="8">
    <location>
        <begin position="129"/>
        <end position="210"/>
    </location>
</feature>
<dbReference type="Gene3D" id="1.10.540.10">
    <property type="entry name" value="Acyl-CoA dehydrogenase/oxidase, N-terminal domain"/>
    <property type="match status" value="1"/>
</dbReference>
<dbReference type="Pfam" id="PF00441">
    <property type="entry name" value="Acyl-CoA_dh_1"/>
    <property type="match status" value="1"/>
</dbReference>
<evidence type="ECO:0000256" key="6">
    <source>
        <dbReference type="RuleBase" id="RU362125"/>
    </source>
</evidence>
<dbReference type="InterPro" id="IPR050741">
    <property type="entry name" value="Acyl-CoA_dehydrogenase"/>
</dbReference>
<dbReference type="InterPro" id="IPR013786">
    <property type="entry name" value="AcylCoA_DH/ox_N"/>
</dbReference>
<dbReference type="InterPro" id="IPR036250">
    <property type="entry name" value="AcylCo_DH-like_C"/>
</dbReference>
<evidence type="ECO:0000256" key="5">
    <source>
        <dbReference type="ARBA" id="ARBA00023002"/>
    </source>
</evidence>
<dbReference type="PANTHER" id="PTHR48083">
    <property type="entry name" value="MEDIUM-CHAIN SPECIFIC ACYL-COA DEHYDROGENASE, MITOCHONDRIAL-RELATED"/>
    <property type="match status" value="1"/>
</dbReference>
<reference evidence="10" key="1">
    <citation type="submission" date="2021-12" db="EMBL/GenBank/DDBJ databases">
        <title>Discovery of the Pendulisporaceae a myxobacterial family with distinct sporulation behavior and unique specialized metabolism.</title>
        <authorList>
            <person name="Garcia R."/>
            <person name="Popoff A."/>
            <person name="Bader C.D."/>
            <person name="Loehr J."/>
            <person name="Walesch S."/>
            <person name="Walt C."/>
            <person name="Boldt J."/>
            <person name="Bunk B."/>
            <person name="Haeckl F.J.F.P.J."/>
            <person name="Gunesch A.P."/>
            <person name="Birkelbach J."/>
            <person name="Nuebel U."/>
            <person name="Pietschmann T."/>
            <person name="Bach T."/>
            <person name="Mueller R."/>
        </authorList>
    </citation>
    <scope>NUCLEOTIDE SEQUENCE</scope>
    <source>
        <strain evidence="10">MSr11367</strain>
    </source>
</reference>
<evidence type="ECO:0000256" key="2">
    <source>
        <dbReference type="ARBA" id="ARBA00009347"/>
    </source>
</evidence>
<name>A0ABZ2L568_9BACT</name>
<comment type="similarity">
    <text evidence="2 6">Belongs to the acyl-CoA dehydrogenase family.</text>
</comment>
<dbReference type="Gene3D" id="2.40.110.10">
    <property type="entry name" value="Butyryl-CoA Dehydrogenase, subunit A, domain 2"/>
    <property type="match status" value="1"/>
</dbReference>
<dbReference type="RefSeq" id="WP_394833381.1">
    <property type="nucleotide sequence ID" value="NZ_CP089929.1"/>
</dbReference>
<keyword evidence="3 6" id="KW-0285">Flavoprotein</keyword>
<evidence type="ECO:0000313" key="10">
    <source>
        <dbReference type="EMBL" id="WXB03747.1"/>
    </source>
</evidence>
<sequence>MSAQSAVSMSLVPAEDEIAIREAVRGICNSFGERYARDCYERGEPPAAMWNALAKAGFVGANIPTEWGGGGLGMAGLCIVGEEAAASGGSTLMLVVSSAMAGSILARHATDAQKTRWLRGIAAGTTQLAFAITEPDAGSNSHQLRTELRREGSRYVLKGQKTFISGVESADAVLVVARMRDDTSGELGLPCLCIVDVDAPGFTRTPIPMPYLGPEKQWTLFFEDVAIEPDRLIGGEVGGLTAVFDALNPERIILAALINGVALRALDKAAAYARERAVWGVPIATHQAIAHPLAKAKIEVELARLMTQKAAALFDAQAKGAGEASNMAKYAAAEAANHAVDAAIQTHGGNGIALEYGISDLWWMARLLRIAPVSAEMILNYIAQHSLRLPKSY</sequence>
<keyword evidence="4 6" id="KW-0274">FAD</keyword>
<evidence type="ECO:0000313" key="11">
    <source>
        <dbReference type="Proteomes" id="UP001374803"/>
    </source>
</evidence>
<dbReference type="InterPro" id="IPR006091">
    <property type="entry name" value="Acyl-CoA_Oxase/DH_mid-dom"/>
</dbReference>
<dbReference type="Pfam" id="PF02770">
    <property type="entry name" value="Acyl-CoA_dh_M"/>
    <property type="match status" value="1"/>
</dbReference>
<feature type="domain" description="Acyl-CoA dehydrogenase/oxidase C-terminal" evidence="7">
    <location>
        <begin position="239"/>
        <end position="385"/>
    </location>
</feature>
<accession>A0ABZ2L568</accession>
<keyword evidence="5 6" id="KW-0560">Oxidoreductase</keyword>
<evidence type="ECO:0000259" key="8">
    <source>
        <dbReference type="Pfam" id="PF02770"/>
    </source>
</evidence>
<organism evidence="10 11">
    <name type="scientific">Pendulispora rubella</name>
    <dbReference type="NCBI Taxonomy" id="2741070"/>
    <lineage>
        <taxon>Bacteria</taxon>
        <taxon>Pseudomonadati</taxon>
        <taxon>Myxococcota</taxon>
        <taxon>Myxococcia</taxon>
        <taxon>Myxococcales</taxon>
        <taxon>Sorangiineae</taxon>
        <taxon>Pendulisporaceae</taxon>
        <taxon>Pendulispora</taxon>
    </lineage>
</organism>
<dbReference type="InterPro" id="IPR046373">
    <property type="entry name" value="Acyl-CoA_Oxase/DH_mid-dom_sf"/>
</dbReference>
<dbReference type="PANTHER" id="PTHR48083:SF1">
    <property type="entry name" value="DEHYDROGENASE, PUTATIVE (AFU_ORTHOLOGUE AFUA_7G06510)-RELATED"/>
    <property type="match status" value="1"/>
</dbReference>
<dbReference type="SUPFAM" id="SSF47203">
    <property type="entry name" value="Acyl-CoA dehydrogenase C-terminal domain-like"/>
    <property type="match status" value="1"/>
</dbReference>
<protein>
    <submittedName>
        <fullName evidence="10">Acyl-CoA/acyl-ACP dehydrogenase</fullName>
    </submittedName>
</protein>
<dbReference type="SUPFAM" id="SSF56645">
    <property type="entry name" value="Acyl-CoA dehydrogenase NM domain-like"/>
    <property type="match status" value="1"/>
</dbReference>
<dbReference type="Gene3D" id="1.20.140.10">
    <property type="entry name" value="Butyryl-CoA Dehydrogenase, subunit A, domain 3"/>
    <property type="match status" value="1"/>
</dbReference>
<dbReference type="CDD" id="cd00567">
    <property type="entry name" value="ACAD"/>
    <property type="match status" value="1"/>
</dbReference>
<evidence type="ECO:0000259" key="9">
    <source>
        <dbReference type="Pfam" id="PF02771"/>
    </source>
</evidence>
<feature type="domain" description="Acyl-CoA dehydrogenase/oxidase N-terminal" evidence="9">
    <location>
        <begin position="15"/>
        <end position="124"/>
    </location>
</feature>
<dbReference type="PIRSF" id="PIRSF016578">
    <property type="entry name" value="HsaA"/>
    <property type="match status" value="1"/>
</dbReference>
<evidence type="ECO:0000256" key="3">
    <source>
        <dbReference type="ARBA" id="ARBA00022630"/>
    </source>
</evidence>
<evidence type="ECO:0000259" key="7">
    <source>
        <dbReference type="Pfam" id="PF00441"/>
    </source>
</evidence>
<comment type="cofactor">
    <cofactor evidence="1 6">
        <name>FAD</name>
        <dbReference type="ChEBI" id="CHEBI:57692"/>
    </cofactor>
</comment>
<dbReference type="InterPro" id="IPR009075">
    <property type="entry name" value="AcylCo_DH/oxidase_C"/>
</dbReference>
<evidence type="ECO:0000256" key="1">
    <source>
        <dbReference type="ARBA" id="ARBA00001974"/>
    </source>
</evidence>
<dbReference type="EMBL" id="CP089983">
    <property type="protein sequence ID" value="WXB03747.1"/>
    <property type="molecule type" value="Genomic_DNA"/>
</dbReference>
<keyword evidence="11" id="KW-1185">Reference proteome</keyword>
<gene>
    <name evidence="10" type="ORF">LVJ94_43435</name>
</gene>
<dbReference type="InterPro" id="IPR009100">
    <property type="entry name" value="AcylCoA_DH/oxidase_NM_dom_sf"/>
</dbReference>
<dbReference type="Proteomes" id="UP001374803">
    <property type="component" value="Chromosome"/>
</dbReference>
<dbReference type="Pfam" id="PF02771">
    <property type="entry name" value="Acyl-CoA_dh_N"/>
    <property type="match status" value="1"/>
</dbReference>
<evidence type="ECO:0000256" key="4">
    <source>
        <dbReference type="ARBA" id="ARBA00022827"/>
    </source>
</evidence>